<name>A0A4U5VLN0_COLLU</name>
<dbReference type="AlphaFoldDB" id="A0A4U5VLN0"/>
<proteinExistence type="predicted"/>
<keyword evidence="3" id="KW-1185">Reference proteome</keyword>
<dbReference type="Proteomes" id="UP000298787">
    <property type="component" value="Chromosome 20"/>
</dbReference>
<feature type="region of interest" description="Disordered" evidence="1">
    <location>
        <begin position="132"/>
        <end position="184"/>
    </location>
</feature>
<gene>
    <name evidence="2" type="ORF">D9C73_022333</name>
</gene>
<organism evidence="2 3">
    <name type="scientific">Collichthys lucidus</name>
    <name type="common">Big head croaker</name>
    <name type="synonym">Sciaena lucida</name>
    <dbReference type="NCBI Taxonomy" id="240159"/>
    <lineage>
        <taxon>Eukaryota</taxon>
        <taxon>Metazoa</taxon>
        <taxon>Chordata</taxon>
        <taxon>Craniata</taxon>
        <taxon>Vertebrata</taxon>
        <taxon>Euteleostomi</taxon>
        <taxon>Actinopterygii</taxon>
        <taxon>Neopterygii</taxon>
        <taxon>Teleostei</taxon>
        <taxon>Neoteleostei</taxon>
        <taxon>Acanthomorphata</taxon>
        <taxon>Eupercaria</taxon>
        <taxon>Sciaenidae</taxon>
        <taxon>Collichthys</taxon>
    </lineage>
</organism>
<evidence type="ECO:0000256" key="1">
    <source>
        <dbReference type="SAM" id="MobiDB-lite"/>
    </source>
</evidence>
<evidence type="ECO:0000313" key="2">
    <source>
        <dbReference type="EMBL" id="TKS89236.1"/>
    </source>
</evidence>
<feature type="compositionally biased region" description="Polar residues" evidence="1">
    <location>
        <begin position="317"/>
        <end position="331"/>
    </location>
</feature>
<evidence type="ECO:0000313" key="3">
    <source>
        <dbReference type="Proteomes" id="UP000298787"/>
    </source>
</evidence>
<feature type="compositionally biased region" description="Basic and acidic residues" evidence="1">
    <location>
        <begin position="132"/>
        <end position="163"/>
    </location>
</feature>
<feature type="compositionally biased region" description="Acidic residues" evidence="1">
    <location>
        <begin position="164"/>
        <end position="173"/>
    </location>
</feature>
<feature type="region of interest" description="Disordered" evidence="1">
    <location>
        <begin position="226"/>
        <end position="258"/>
    </location>
</feature>
<accession>A0A4U5VLN0</accession>
<reference evidence="2 3" key="1">
    <citation type="submission" date="2019-01" db="EMBL/GenBank/DDBJ databases">
        <title>Genome Assembly of Collichthys lucidus.</title>
        <authorList>
            <person name="Cai M."/>
            <person name="Xiao S."/>
        </authorList>
    </citation>
    <scope>NUCLEOTIDE SEQUENCE [LARGE SCALE GENOMIC DNA]</scope>
    <source>
        <strain evidence="2">JT15FE1705JMU</strain>
        <tissue evidence="2">Muscle</tissue>
    </source>
</reference>
<sequence length="372" mass="41151">MKMTTPGADIKRFLRMMEASLISAGPGQADGGVYNPQEEALEELRGGGYMAERAARHLLRVDIFRQTKIPVSVRVRVFTSTSHNPLLRSSASSVQRPGTAQSLNGCGCHGTSEEDVLIGQGAVCEGADVTEADKDKQEADVTEADKDKQEADVTEADKDKQEADVTEADEDKQEADVTGNVGGGTRIRKMFERGEWEEKIQGNKLICASCYFPNLGHRRRLQELHGLTQRPREDGRSIIPRGPRGSNTTPQNLMDPETDPVAVLGTFRGGRHERPKMKKNLANFRYRSLSQRSGRPRGRGVDESPAQGRGTGVELGQLTSDINSTHQNTGERSQHYVRTDTRQSLDLHLPPPIFMGAKETNEPKRRNNPRRT</sequence>
<feature type="compositionally biased region" description="Basic and acidic residues" evidence="1">
    <location>
        <begin position="332"/>
        <end position="345"/>
    </location>
</feature>
<protein>
    <submittedName>
        <fullName evidence="2">Uncharacterized protein</fullName>
    </submittedName>
</protein>
<feature type="region of interest" description="Disordered" evidence="1">
    <location>
        <begin position="284"/>
        <end position="372"/>
    </location>
</feature>
<dbReference type="EMBL" id="CM014097">
    <property type="protein sequence ID" value="TKS89236.1"/>
    <property type="molecule type" value="Genomic_DNA"/>
</dbReference>